<dbReference type="EMBL" id="OW240920">
    <property type="protein sequence ID" value="CAH2317055.1"/>
    <property type="molecule type" value="Genomic_DNA"/>
</dbReference>
<protein>
    <recommendedName>
        <fullName evidence="2">C-type lectin domain-containing protein</fullName>
    </recommendedName>
</protein>
<evidence type="ECO:0000313" key="4">
    <source>
        <dbReference type="Proteomes" id="UP001295444"/>
    </source>
</evidence>
<evidence type="ECO:0000313" key="3">
    <source>
        <dbReference type="EMBL" id="CAH2317055.1"/>
    </source>
</evidence>
<evidence type="ECO:0000259" key="2">
    <source>
        <dbReference type="PROSITE" id="PS50041"/>
    </source>
</evidence>
<accession>A0AAD1T8M8</accession>
<dbReference type="AlphaFoldDB" id="A0AAD1T8M8"/>
<comment type="subcellular location">
    <subcellularLocation>
        <location evidence="1">Cell membrane</location>
        <topology evidence="1">Single-pass type II membrane protein</topology>
    </subcellularLocation>
</comment>
<dbReference type="SUPFAM" id="SSF56436">
    <property type="entry name" value="C-type lectin-like"/>
    <property type="match status" value="1"/>
</dbReference>
<gene>
    <name evidence="3" type="ORF">PECUL_23A038864</name>
</gene>
<name>A0AAD1T8M8_PELCU</name>
<sequence length="123" mass="13657">MTSDCPAITAGGERVVRSCQLPSLFICEGKEGLLSRCPVDPKWQHWRGSCYFQDPSLSVSWQEARLICNSYKGTQLLYLTSTKEKNAVCSLFKGSSWTGLNDQNVESVFVWTTGESISPEVAQ</sequence>
<dbReference type="InterPro" id="IPR016187">
    <property type="entry name" value="CTDL_fold"/>
</dbReference>
<dbReference type="InterPro" id="IPR001304">
    <property type="entry name" value="C-type_lectin-like"/>
</dbReference>
<dbReference type="Pfam" id="PF00059">
    <property type="entry name" value="Lectin_C"/>
    <property type="match status" value="1"/>
</dbReference>
<dbReference type="GO" id="GO:0005886">
    <property type="term" value="C:plasma membrane"/>
    <property type="evidence" value="ECO:0007669"/>
    <property type="project" value="UniProtKB-SubCell"/>
</dbReference>
<feature type="domain" description="C-type lectin" evidence="2">
    <location>
        <begin position="46"/>
        <end position="118"/>
    </location>
</feature>
<proteinExistence type="predicted"/>
<dbReference type="PANTHER" id="PTHR45710:SF36">
    <property type="entry name" value="C-TYPE LECTIN DOMAIN-CONTAINING PROTEIN"/>
    <property type="match status" value="1"/>
</dbReference>
<dbReference type="InterPro" id="IPR016186">
    <property type="entry name" value="C-type_lectin-like/link_sf"/>
</dbReference>
<keyword evidence="4" id="KW-1185">Reference proteome</keyword>
<organism evidence="3 4">
    <name type="scientific">Pelobates cultripes</name>
    <name type="common">Western spadefoot toad</name>
    <dbReference type="NCBI Taxonomy" id="61616"/>
    <lineage>
        <taxon>Eukaryota</taxon>
        <taxon>Metazoa</taxon>
        <taxon>Chordata</taxon>
        <taxon>Craniata</taxon>
        <taxon>Vertebrata</taxon>
        <taxon>Euteleostomi</taxon>
        <taxon>Amphibia</taxon>
        <taxon>Batrachia</taxon>
        <taxon>Anura</taxon>
        <taxon>Pelobatoidea</taxon>
        <taxon>Pelobatidae</taxon>
        <taxon>Pelobates</taxon>
    </lineage>
</organism>
<reference evidence="3" key="1">
    <citation type="submission" date="2022-03" db="EMBL/GenBank/DDBJ databases">
        <authorList>
            <person name="Alioto T."/>
            <person name="Alioto T."/>
            <person name="Gomez Garrido J."/>
        </authorList>
    </citation>
    <scope>NUCLEOTIDE SEQUENCE</scope>
</reference>
<dbReference type="PANTHER" id="PTHR45710">
    <property type="entry name" value="C-TYPE LECTIN DOMAIN-CONTAINING PROTEIN 180"/>
    <property type="match status" value="1"/>
</dbReference>
<dbReference type="PROSITE" id="PS50041">
    <property type="entry name" value="C_TYPE_LECTIN_2"/>
    <property type="match status" value="1"/>
</dbReference>
<dbReference type="Proteomes" id="UP001295444">
    <property type="component" value="Chromosome 09"/>
</dbReference>
<dbReference type="Gene3D" id="3.10.100.10">
    <property type="entry name" value="Mannose-Binding Protein A, subunit A"/>
    <property type="match status" value="1"/>
</dbReference>
<dbReference type="InterPro" id="IPR050828">
    <property type="entry name" value="C-type_lectin/matrix_domain"/>
</dbReference>
<evidence type="ECO:0000256" key="1">
    <source>
        <dbReference type="ARBA" id="ARBA00004401"/>
    </source>
</evidence>
<dbReference type="CDD" id="cd00037">
    <property type="entry name" value="CLECT"/>
    <property type="match status" value="1"/>
</dbReference>